<proteinExistence type="predicted"/>
<comment type="caution">
    <text evidence="2">The sequence shown here is derived from an EMBL/GenBank/DDBJ whole genome shotgun (WGS) entry which is preliminary data.</text>
</comment>
<protein>
    <submittedName>
        <fullName evidence="2">Uncharacterized protein (TIGR04255 family)</fullName>
    </submittedName>
</protein>
<accession>A0A4V2F506</accession>
<sequence>MTTTTSQPDLPLGGLPPATRDLLRDAPLQVAVAEVRWARTGHDLDEDRGLELRDAAAGHGLHLAHVEPVQQQQVRVEMSPEGPVTALDPRVAGVRLTTADGLLAVTVFPDSLVVQANAYRRYRDSLAPQIAAAASAVRDVMDPHLVQRVGLRYVNRLAGGDTQGTQAWRGRIEPSFLGPLLHPELGTRVVGLQQQVEMQLEETSGAIIRHGPFRDATAGDGFAYLLDIDVFDTRSARFDLEALAVLAQALNRSALSLFQQIVTREWRDTLGPYTEAAPTVENAGDTDQREEAQ</sequence>
<evidence type="ECO:0000313" key="3">
    <source>
        <dbReference type="Proteomes" id="UP000293638"/>
    </source>
</evidence>
<dbReference type="InterPro" id="IPR026349">
    <property type="entry name" value="CHP04255"/>
</dbReference>
<evidence type="ECO:0000313" key="2">
    <source>
        <dbReference type="EMBL" id="RZS91149.1"/>
    </source>
</evidence>
<keyword evidence="3" id="KW-1185">Reference proteome</keyword>
<gene>
    <name evidence="2" type="ORF">EV189_0383</name>
</gene>
<dbReference type="NCBIfam" id="TIGR04255">
    <property type="entry name" value="sporadTIGR04255"/>
    <property type="match status" value="1"/>
</dbReference>
<evidence type="ECO:0000256" key="1">
    <source>
        <dbReference type="SAM" id="MobiDB-lite"/>
    </source>
</evidence>
<name>A0A4V2F506_9ACTN</name>
<dbReference type="AlphaFoldDB" id="A0A4V2F506"/>
<feature type="region of interest" description="Disordered" evidence="1">
    <location>
        <begin position="273"/>
        <end position="293"/>
    </location>
</feature>
<reference evidence="2 3" key="1">
    <citation type="submission" date="2019-02" db="EMBL/GenBank/DDBJ databases">
        <title>Genomic Encyclopedia of Type Strains, Phase IV (KMG-IV): sequencing the most valuable type-strain genomes for metagenomic binning, comparative biology and taxonomic classification.</title>
        <authorList>
            <person name="Goeker M."/>
        </authorList>
    </citation>
    <scope>NUCLEOTIDE SEQUENCE [LARGE SCALE GENOMIC DNA]</scope>
    <source>
        <strain evidence="2 3">DSM 45622</strain>
    </source>
</reference>
<dbReference type="Proteomes" id="UP000293638">
    <property type="component" value="Unassembled WGS sequence"/>
</dbReference>
<organism evidence="2 3">
    <name type="scientific">Motilibacter rhizosphaerae</name>
    <dbReference type="NCBI Taxonomy" id="598652"/>
    <lineage>
        <taxon>Bacteria</taxon>
        <taxon>Bacillati</taxon>
        <taxon>Actinomycetota</taxon>
        <taxon>Actinomycetes</taxon>
        <taxon>Motilibacterales</taxon>
        <taxon>Motilibacteraceae</taxon>
        <taxon>Motilibacter</taxon>
    </lineage>
</organism>
<dbReference type="RefSeq" id="WP_165400078.1">
    <property type="nucleotide sequence ID" value="NZ_SGXD01000001.1"/>
</dbReference>
<dbReference type="EMBL" id="SGXD01000001">
    <property type="protein sequence ID" value="RZS91149.1"/>
    <property type="molecule type" value="Genomic_DNA"/>
</dbReference>